<comment type="caution">
    <text evidence="9">The sequence shown here is derived from an EMBL/GenBank/DDBJ whole genome shotgun (WGS) entry which is preliminary data.</text>
</comment>
<proteinExistence type="inferred from homology"/>
<evidence type="ECO:0000256" key="7">
    <source>
        <dbReference type="SAM" id="Phobius"/>
    </source>
</evidence>
<feature type="compositionally biased region" description="Polar residues" evidence="6">
    <location>
        <begin position="287"/>
        <end position="298"/>
    </location>
</feature>
<reference evidence="9 10" key="1">
    <citation type="submission" date="2015-08" db="EMBL/GenBank/DDBJ databases">
        <title>Next Generation Sequencing and Analysis of the Genome of Puccinia sorghi L Schw, the Causal Agent of Maize Common Rust.</title>
        <authorList>
            <person name="Rochi L."/>
            <person name="Burguener G."/>
            <person name="Darino M."/>
            <person name="Turjanski A."/>
            <person name="Kreff E."/>
            <person name="Dieguez M.J."/>
            <person name="Sacco F."/>
        </authorList>
    </citation>
    <scope>NUCLEOTIDE SEQUENCE [LARGE SCALE GENOMIC DNA]</scope>
    <source>
        <strain evidence="9 10">RO10H11247</strain>
    </source>
</reference>
<protein>
    <recommendedName>
        <fullName evidence="8">DNA repair metallo-beta-lactamase domain-containing protein</fullName>
    </recommendedName>
</protein>
<dbReference type="Gene3D" id="3.40.50.12650">
    <property type="match status" value="1"/>
</dbReference>
<dbReference type="InterPro" id="IPR036866">
    <property type="entry name" value="RibonucZ/Hydroxyglut_hydro"/>
</dbReference>
<keyword evidence="7" id="KW-1133">Transmembrane helix</keyword>
<accession>A0A0L6VHF9</accession>
<organism evidence="9 10">
    <name type="scientific">Puccinia sorghi</name>
    <dbReference type="NCBI Taxonomy" id="27349"/>
    <lineage>
        <taxon>Eukaryota</taxon>
        <taxon>Fungi</taxon>
        <taxon>Dikarya</taxon>
        <taxon>Basidiomycota</taxon>
        <taxon>Pucciniomycotina</taxon>
        <taxon>Pucciniomycetes</taxon>
        <taxon>Pucciniales</taxon>
        <taxon>Pucciniaceae</taxon>
        <taxon>Puccinia</taxon>
    </lineage>
</organism>
<dbReference type="InterPro" id="IPR011084">
    <property type="entry name" value="DRMBL"/>
</dbReference>
<dbReference type="PANTHER" id="PTHR23240:SF6">
    <property type="entry name" value="DNA CROSS-LINK REPAIR 1A PROTEIN"/>
    <property type="match status" value="1"/>
</dbReference>
<feature type="compositionally biased region" description="Basic residues" evidence="6">
    <location>
        <begin position="48"/>
        <end position="57"/>
    </location>
</feature>
<dbReference type="FunFam" id="3.60.15.10:FF:000010">
    <property type="entry name" value="DNA cross-link repair 1A"/>
    <property type="match status" value="1"/>
</dbReference>
<dbReference type="Pfam" id="PF07522">
    <property type="entry name" value="DRMBL"/>
    <property type="match status" value="1"/>
</dbReference>
<comment type="similarity">
    <text evidence="2">Belongs to the DNA repair metallo-beta-lactamase (DRMBL) family.</text>
</comment>
<dbReference type="GO" id="GO:0036297">
    <property type="term" value="P:interstrand cross-link repair"/>
    <property type="evidence" value="ECO:0007669"/>
    <property type="project" value="TreeGrafter"/>
</dbReference>
<keyword evidence="5" id="KW-0539">Nucleus</keyword>
<evidence type="ECO:0000313" key="10">
    <source>
        <dbReference type="Proteomes" id="UP000037035"/>
    </source>
</evidence>
<name>A0A0L6VHF9_9BASI</name>
<evidence type="ECO:0000256" key="5">
    <source>
        <dbReference type="ARBA" id="ARBA00023242"/>
    </source>
</evidence>
<keyword evidence="3" id="KW-0227">DNA damage</keyword>
<evidence type="ECO:0000259" key="8">
    <source>
        <dbReference type="Pfam" id="PF07522"/>
    </source>
</evidence>
<keyword evidence="7" id="KW-0812">Transmembrane</keyword>
<dbReference type="EMBL" id="LAVV01006512">
    <property type="protein sequence ID" value="KNZ59545.1"/>
    <property type="molecule type" value="Genomic_DNA"/>
</dbReference>
<dbReference type="VEuPathDB" id="FungiDB:VP01_1707g4"/>
<evidence type="ECO:0000256" key="4">
    <source>
        <dbReference type="ARBA" id="ARBA00023204"/>
    </source>
</evidence>
<evidence type="ECO:0000256" key="1">
    <source>
        <dbReference type="ARBA" id="ARBA00004123"/>
    </source>
</evidence>
<dbReference type="GO" id="GO:0005634">
    <property type="term" value="C:nucleus"/>
    <property type="evidence" value="ECO:0007669"/>
    <property type="project" value="UniProtKB-SubCell"/>
</dbReference>
<dbReference type="Gene3D" id="3.60.15.10">
    <property type="entry name" value="Ribonuclease Z/Hydroxyacylglutathione hydrolase-like"/>
    <property type="match status" value="1"/>
</dbReference>
<evidence type="ECO:0000256" key="2">
    <source>
        <dbReference type="ARBA" id="ARBA00010304"/>
    </source>
</evidence>
<dbReference type="OrthoDB" id="262529at2759"/>
<dbReference type="CDD" id="cd16273">
    <property type="entry name" value="SNM1A-1C-like_MBL-fold"/>
    <property type="match status" value="1"/>
</dbReference>
<keyword evidence="7" id="KW-0472">Membrane</keyword>
<keyword evidence="10" id="KW-1185">Reference proteome</keyword>
<dbReference type="GO" id="GO:0003684">
    <property type="term" value="F:damaged DNA binding"/>
    <property type="evidence" value="ECO:0007669"/>
    <property type="project" value="TreeGrafter"/>
</dbReference>
<feature type="region of interest" description="Disordered" evidence="6">
    <location>
        <begin position="1"/>
        <end position="63"/>
    </location>
</feature>
<dbReference type="PANTHER" id="PTHR23240">
    <property type="entry name" value="DNA CROSS-LINK REPAIR PROTEIN PSO2/SNM1-RELATED"/>
    <property type="match status" value="1"/>
</dbReference>
<comment type="subcellular location">
    <subcellularLocation>
        <location evidence="1">Nucleus</location>
    </subcellularLocation>
</comment>
<feature type="region of interest" description="Disordered" evidence="6">
    <location>
        <begin position="278"/>
        <end position="318"/>
    </location>
</feature>
<feature type="domain" description="DNA repair metallo-beta-lactamase" evidence="8">
    <location>
        <begin position="387"/>
        <end position="501"/>
    </location>
</feature>
<evidence type="ECO:0000256" key="6">
    <source>
        <dbReference type="SAM" id="MobiDB-lite"/>
    </source>
</evidence>
<dbReference type="AlphaFoldDB" id="A0A0L6VHF9"/>
<gene>
    <name evidence="9" type="ORF">VP01_1707g4</name>
</gene>
<keyword evidence="4" id="KW-0234">DNA repair</keyword>
<dbReference type="GO" id="GO:0006303">
    <property type="term" value="P:double-strand break repair via nonhomologous end joining"/>
    <property type="evidence" value="ECO:0007669"/>
    <property type="project" value="TreeGrafter"/>
</dbReference>
<feature type="transmembrane region" description="Helical" evidence="7">
    <location>
        <begin position="513"/>
        <end position="537"/>
    </location>
</feature>
<dbReference type="SUPFAM" id="SSF56281">
    <property type="entry name" value="Metallo-hydrolase/oxidoreductase"/>
    <property type="match status" value="1"/>
</dbReference>
<dbReference type="STRING" id="27349.A0A0L6VHF9"/>
<sequence>MGRARGRTLGVRPNPQDIKQEKEDDQEGSVKSLLSEPKKPPKYTSKPRLVKTNKKGRSGTEKGEAKKVPFYKLMPGTTLSVDCFSHGAVPGVTGYFLSHAHSDHYTKLSSTWAHGKIYCSKTTANLVILKLRVHPRWLVPLDFNRPYTIEGVRVVLIDANHCPGSAMFLFEGLTKPEGKPFRYLHCGDFRAMPSHLRHPEIHEKVIDICYLDTTYLDPKYCFPAQHQVIDGCCKAMKRRVLEADRSATMSAKDQKKFAEMGRSRDVFKSWLTPSSPAVSLSPAAPSTDQPKAASSKNLDFTRPVSGPAEVPTPNQPKLASIFAPKTAGTRSEPSAKTTLIVVGTYSIGKERIVIELASTLSTKVFCADARKVAILRCVDEADEEAVLQGMLTPNPLAAQIHLVNLFALNKSGFLESYLAKYRAHFSHVIGIKPTGWCYKPASSTIACSPLSQDLAAFIAAFQQQQQESHSNAVGQLIFPEKVKPSIADFVEIYGVPYSEHSVLPPSLSVSPNAFFILLTFVLVFRAVLFLPIVPLGAHRPDGERRQPEFAVSIRAPLFLSIWRKCNAGLTGGSRSGFGCSRTPALRRRRQHQTALSLGRSTPLLRLLHHLPLLLLRPLLPRCSSPLDPTFFGDFLSLLVARSLPAHVWLRPTSPPPYLLAPLTPPPLRLI</sequence>
<dbReference type="GO" id="GO:0035312">
    <property type="term" value="F:5'-3' DNA exonuclease activity"/>
    <property type="evidence" value="ECO:0007669"/>
    <property type="project" value="TreeGrafter"/>
</dbReference>
<evidence type="ECO:0000256" key="3">
    <source>
        <dbReference type="ARBA" id="ARBA00022763"/>
    </source>
</evidence>
<dbReference type="Proteomes" id="UP000037035">
    <property type="component" value="Unassembled WGS sequence"/>
</dbReference>
<evidence type="ECO:0000313" key="9">
    <source>
        <dbReference type="EMBL" id="KNZ59545.1"/>
    </source>
</evidence>